<name>A0AAJ1S921_9MYCO</name>
<evidence type="ECO:0008006" key="3">
    <source>
        <dbReference type="Google" id="ProtNLM"/>
    </source>
</evidence>
<reference evidence="1" key="1">
    <citation type="submission" date="2023-06" db="EMBL/GenBank/DDBJ databases">
        <title>Identification of two novel mycobacterium reveal diversities and complexities of Mycobacterium gordonae clade.</title>
        <authorList>
            <person name="Matsumoto Y."/>
            <person name="Nakamura S."/>
            <person name="Motooka D."/>
            <person name="Fukushima K."/>
        </authorList>
    </citation>
    <scope>NUCLEOTIDE SEQUENCE</scope>
    <source>
        <strain evidence="1">TY812</strain>
    </source>
</reference>
<evidence type="ECO:0000313" key="2">
    <source>
        <dbReference type="Proteomes" id="UP001229081"/>
    </source>
</evidence>
<dbReference type="RefSeq" id="WP_306256111.1">
    <property type="nucleotide sequence ID" value="NZ_JAUFSA010000007.1"/>
</dbReference>
<evidence type="ECO:0000313" key="1">
    <source>
        <dbReference type="EMBL" id="MDP7739682.1"/>
    </source>
</evidence>
<comment type="caution">
    <text evidence="1">The sequence shown here is derived from an EMBL/GenBank/DDBJ whole genome shotgun (WGS) entry which is preliminary data.</text>
</comment>
<dbReference type="Proteomes" id="UP001229081">
    <property type="component" value="Unassembled WGS sequence"/>
</dbReference>
<protein>
    <recommendedName>
        <fullName evidence="3">IrrE N-terminal-like domain-containing protein</fullName>
    </recommendedName>
</protein>
<organism evidence="1 2">
    <name type="scientific">Mycobacterium paragordonae</name>
    <dbReference type="NCBI Taxonomy" id="1389713"/>
    <lineage>
        <taxon>Bacteria</taxon>
        <taxon>Bacillati</taxon>
        <taxon>Actinomycetota</taxon>
        <taxon>Actinomycetes</taxon>
        <taxon>Mycobacteriales</taxon>
        <taxon>Mycobacteriaceae</taxon>
        <taxon>Mycobacterium</taxon>
    </lineage>
</organism>
<proteinExistence type="predicted"/>
<dbReference type="AlphaFoldDB" id="A0AAJ1S921"/>
<dbReference type="EMBL" id="JAUFSA010000007">
    <property type="protein sequence ID" value="MDP7739682.1"/>
    <property type="molecule type" value="Genomic_DNA"/>
</dbReference>
<gene>
    <name evidence="1" type="ORF">QXL92_33690</name>
</gene>
<sequence>MPWDRNTFIDSIAEMRGRPIALRPTDTATLKHSPCGVWVKGATEDTILYESGTSEYHIDQIICHEIGHMVLEHDAPPAAATVDAPHHYPELWRTILPDLDPASVRAVLGRMDYTNDREHDAETFATMVRIAAADAGSQASMMGNVFFQRR</sequence>
<accession>A0AAJ1S921</accession>